<dbReference type="PANTHER" id="PTHR11800:SF2">
    <property type="entry name" value="DNA-DIRECTED RNA POLYMERASE II SUBUNIT RPB3"/>
    <property type="match status" value="1"/>
</dbReference>
<feature type="region of interest" description="Disordered" evidence="3">
    <location>
        <begin position="603"/>
        <end position="625"/>
    </location>
</feature>
<dbReference type="InterPro" id="IPR029005">
    <property type="entry name" value="LIM-bd/SEUSS"/>
</dbReference>
<gene>
    <name evidence="5" type="primary">rpb3</name>
    <name evidence="5" type="ORF">MARU1_000572</name>
</gene>
<feature type="domain" description="DNA-directed RNA polymerase RpoA/D/Rpb3-type" evidence="4">
    <location>
        <begin position="2"/>
        <end position="232"/>
    </location>
</feature>
<accession>A0AAJ5YX33</accession>
<dbReference type="Pfam" id="PF01000">
    <property type="entry name" value="RNA_pol_A_bac"/>
    <property type="match status" value="1"/>
</dbReference>
<evidence type="ECO:0000256" key="2">
    <source>
        <dbReference type="ARBA" id="ARBA00023163"/>
    </source>
</evidence>
<protein>
    <submittedName>
        <fullName evidence="5">RNA polymerase II subunit 3</fullName>
    </submittedName>
</protein>
<dbReference type="InterPro" id="IPR036603">
    <property type="entry name" value="RBP11-like"/>
</dbReference>
<feature type="compositionally biased region" description="Basic and acidic residues" evidence="3">
    <location>
        <begin position="481"/>
        <end position="513"/>
    </location>
</feature>
<evidence type="ECO:0000256" key="1">
    <source>
        <dbReference type="ARBA" id="ARBA00022478"/>
    </source>
</evidence>
<dbReference type="Gene3D" id="3.30.1360.10">
    <property type="entry name" value="RNA polymerase, RBP11-like subunit"/>
    <property type="match status" value="1"/>
</dbReference>
<name>A0AAJ5YX33_9BASI</name>
<evidence type="ECO:0000313" key="6">
    <source>
        <dbReference type="Proteomes" id="UP001217582"/>
    </source>
</evidence>
<dbReference type="GO" id="GO:0005665">
    <property type="term" value="C:RNA polymerase II, core complex"/>
    <property type="evidence" value="ECO:0007669"/>
    <property type="project" value="TreeGrafter"/>
</dbReference>
<dbReference type="PANTHER" id="PTHR11800">
    <property type="entry name" value="DNA-DIRECTED RNA POLYMERASE"/>
    <property type="match status" value="1"/>
</dbReference>
<organism evidence="5 6">
    <name type="scientific">Malassezia arunalokei</name>
    <dbReference type="NCBI Taxonomy" id="1514897"/>
    <lineage>
        <taxon>Eukaryota</taxon>
        <taxon>Fungi</taxon>
        <taxon>Dikarya</taxon>
        <taxon>Basidiomycota</taxon>
        <taxon>Ustilaginomycotina</taxon>
        <taxon>Malasseziomycetes</taxon>
        <taxon>Malasseziales</taxon>
        <taxon>Malasseziaceae</taxon>
        <taxon>Malassezia</taxon>
    </lineage>
</organism>
<dbReference type="Proteomes" id="UP001217582">
    <property type="component" value="Chromosome 1"/>
</dbReference>
<keyword evidence="6" id="KW-1185">Reference proteome</keyword>
<dbReference type="InterPro" id="IPR036643">
    <property type="entry name" value="RNApol_insert_sf"/>
</dbReference>
<proteinExistence type="predicted"/>
<evidence type="ECO:0000256" key="3">
    <source>
        <dbReference type="SAM" id="MobiDB-lite"/>
    </source>
</evidence>
<dbReference type="AlphaFoldDB" id="A0AAJ5YX33"/>
<dbReference type="InterPro" id="IPR050518">
    <property type="entry name" value="Rpo3/RPB3_RNA_Pol_subunit"/>
</dbReference>
<dbReference type="GO" id="GO:0003899">
    <property type="term" value="F:DNA-directed RNA polymerase activity"/>
    <property type="evidence" value="ECO:0007669"/>
    <property type="project" value="InterPro"/>
</dbReference>
<dbReference type="InterPro" id="IPR011262">
    <property type="entry name" value="DNA-dir_RNA_pol_insert"/>
</dbReference>
<evidence type="ECO:0000259" key="4">
    <source>
        <dbReference type="SMART" id="SM00662"/>
    </source>
</evidence>
<dbReference type="SUPFAM" id="SSF56553">
    <property type="entry name" value="Insert subdomain of RNA polymerase alpha subunit"/>
    <property type="match status" value="1"/>
</dbReference>
<dbReference type="GO" id="GO:0046983">
    <property type="term" value="F:protein dimerization activity"/>
    <property type="evidence" value="ECO:0007669"/>
    <property type="project" value="InterPro"/>
</dbReference>
<evidence type="ECO:0000313" key="5">
    <source>
        <dbReference type="EMBL" id="WFD14566.1"/>
    </source>
</evidence>
<dbReference type="CDD" id="cd07031">
    <property type="entry name" value="RNAP_II_RPB3"/>
    <property type="match status" value="1"/>
</dbReference>
<dbReference type="InterPro" id="IPR011263">
    <property type="entry name" value="DNA-dir_RNA_pol_RpoA/D/Rpb3"/>
</dbReference>
<sequence length="625" mass="70665">MVEISVNTTVLPDEFLAHRLGMIPLLSMDAYKVLIDQRDCSCEDGCDRCSVELTLDALCTSDRGSMSVTSKDLVRSNTIANMYSDESMFGPVAPRHPDFGKPVGHDDPNANGIVIVQMRKGQQIKARCIARKGFAKEHAKWSPVSAVGFEYDPHNTLKHTTLWYEFDATKEWPVSKNAREEEPPAEGAPFDPNLRASRFYFDVESTGSLHPAEIVETGLTLLEYKTAQIVQELGMLFQQADVNAAGAAAANGVYDPYSAKSRLEEYFSKYMPRNESKLGFSYWSSLFDDFYVPTGTMRMLLMNEETKQRQRFDIAKEFLPHFFTLCFAHNMRVMRMQFTDINEYLCDPSRPPAPPTGSYEPGYPTPLVLDGTTHIVEAKNVLLCIVYANGWQCQAIGSCRALFAPYSKVRFDPAPPGVKGNAEGKVPRLHTQLRVQYLCFNSLSKRIYVPFDEMVSHLESRVIPRQVVENIISYGNKRKKEPYGDKPEDYSSKRQHLDKSDLDVSRSSEESVDQKPPSPQADRDSIHEDAQLPTFTLNQPRLNALRFLDGFGIPQHMNQTVTVRTTYSKLTSQMMDTIAQLRTLLDIHMEEGRSPLQVMEEFNAQSEKQHSSFASKNSDHPPVML</sequence>
<reference evidence="5 6" key="1">
    <citation type="submission" date="2023-03" db="EMBL/GenBank/DDBJ databases">
        <title>Mating type loci evolution in Malassezia.</title>
        <authorList>
            <person name="Coelho M.A."/>
        </authorList>
    </citation>
    <scope>NUCLEOTIDE SEQUENCE [LARGE SCALE GENOMIC DNA]</scope>
    <source>
        <strain evidence="5 6">CBS 13387</strain>
    </source>
</reference>
<dbReference type="EMBL" id="CP119916">
    <property type="protein sequence ID" value="WFD14566.1"/>
    <property type="molecule type" value="Genomic_DNA"/>
</dbReference>
<dbReference type="GO" id="GO:0006366">
    <property type="term" value="P:transcription by RNA polymerase II"/>
    <property type="evidence" value="ECO:0007669"/>
    <property type="project" value="TreeGrafter"/>
</dbReference>
<keyword evidence="2" id="KW-0804">Transcription</keyword>
<dbReference type="SMART" id="SM00662">
    <property type="entry name" value="RPOLD"/>
    <property type="match status" value="1"/>
</dbReference>
<dbReference type="Pfam" id="PF01803">
    <property type="entry name" value="LIM_bind"/>
    <property type="match status" value="1"/>
</dbReference>
<keyword evidence="1" id="KW-0240">DNA-directed RNA polymerase</keyword>
<feature type="region of interest" description="Disordered" evidence="3">
    <location>
        <begin position="477"/>
        <end position="526"/>
    </location>
</feature>
<feature type="compositionally biased region" description="Polar residues" evidence="3">
    <location>
        <begin position="603"/>
        <end position="616"/>
    </location>
</feature>
<dbReference type="Gene3D" id="2.170.120.12">
    <property type="entry name" value="DNA-directed RNA polymerase, insert domain"/>
    <property type="match status" value="1"/>
</dbReference>
<dbReference type="SUPFAM" id="SSF55257">
    <property type="entry name" value="RBP11-like subunits of RNA polymerase"/>
    <property type="match status" value="1"/>
</dbReference>